<gene>
    <name evidence="1" type="ORF">ACH3VR_21440</name>
</gene>
<protein>
    <submittedName>
        <fullName evidence="1">Uncharacterized protein</fullName>
    </submittedName>
</protein>
<dbReference type="RefSeq" id="WP_397558371.1">
    <property type="nucleotide sequence ID" value="NZ_JBIQWL010000014.1"/>
</dbReference>
<evidence type="ECO:0000313" key="2">
    <source>
        <dbReference type="Proteomes" id="UP001610861"/>
    </source>
</evidence>
<keyword evidence="2" id="KW-1185">Reference proteome</keyword>
<accession>A0ABW7QI18</accession>
<sequence length="142" mass="16031">MSDDNRLNRDGILDALGLRRHPVDGDDFVANWMRYGSYPPSGPGAYPEPTSATRRLVDIAIDAEHTDARRAARAVDGIANLMHDRPWLCDEPEEAPEFWEHTQRLDPDLRALLAVMLGLRRDRAVYRPVVVDAMRARGLEVS</sequence>
<dbReference type="EMBL" id="JBIQWL010000014">
    <property type="protein sequence ID" value="MFH8252944.1"/>
    <property type="molecule type" value="Genomic_DNA"/>
</dbReference>
<dbReference type="Proteomes" id="UP001610861">
    <property type="component" value="Unassembled WGS sequence"/>
</dbReference>
<organism evidence="1 2">
    <name type="scientific">Microbacterium alkaliflavum</name>
    <dbReference type="NCBI Taxonomy" id="3248839"/>
    <lineage>
        <taxon>Bacteria</taxon>
        <taxon>Bacillati</taxon>
        <taxon>Actinomycetota</taxon>
        <taxon>Actinomycetes</taxon>
        <taxon>Micrococcales</taxon>
        <taxon>Microbacteriaceae</taxon>
        <taxon>Microbacterium</taxon>
    </lineage>
</organism>
<proteinExistence type="predicted"/>
<comment type="caution">
    <text evidence="1">The sequence shown here is derived from an EMBL/GenBank/DDBJ whole genome shotgun (WGS) entry which is preliminary data.</text>
</comment>
<name>A0ABW7QI18_9MICO</name>
<evidence type="ECO:0000313" key="1">
    <source>
        <dbReference type="EMBL" id="MFH8252944.1"/>
    </source>
</evidence>
<reference evidence="1 2" key="1">
    <citation type="submission" date="2024-09" db="EMBL/GenBank/DDBJ databases">
        <authorList>
            <person name="Pan X."/>
        </authorList>
    </citation>
    <scope>NUCLEOTIDE SEQUENCE [LARGE SCALE GENOMIC DNA]</scope>
    <source>
        <strain evidence="1 2">B2969</strain>
    </source>
</reference>